<evidence type="ECO:0000259" key="7">
    <source>
        <dbReference type="Pfam" id="PF18052"/>
    </source>
</evidence>
<keyword evidence="1" id="KW-0433">Leucine-rich repeat</keyword>
<keyword evidence="4" id="KW-0611">Plant defense</keyword>
<feature type="domain" description="Disease resistance protein winged helix" evidence="8">
    <location>
        <begin position="427"/>
        <end position="494"/>
    </location>
</feature>
<feature type="domain" description="NB-ARC" evidence="6">
    <location>
        <begin position="168"/>
        <end position="340"/>
    </location>
</feature>
<dbReference type="InterPro" id="IPR036388">
    <property type="entry name" value="WH-like_DNA-bd_sf"/>
</dbReference>
<dbReference type="SUPFAM" id="SSF52540">
    <property type="entry name" value="P-loop containing nucleoside triphosphate hydrolases"/>
    <property type="match status" value="1"/>
</dbReference>
<keyword evidence="11" id="KW-1185">Reference proteome</keyword>
<feature type="domain" description="R13L1/DRL21-like LRR repeat region" evidence="9">
    <location>
        <begin position="684"/>
        <end position="813"/>
    </location>
</feature>
<dbReference type="Gene3D" id="3.80.10.10">
    <property type="entry name" value="Ribonuclease Inhibitor"/>
    <property type="match status" value="4"/>
</dbReference>
<dbReference type="Pfam" id="PF18052">
    <property type="entry name" value="Rx_N"/>
    <property type="match status" value="1"/>
</dbReference>
<keyword evidence="2" id="KW-0677">Repeat</keyword>
<sequence>MAEELYGGAYLSPFVDAVLDNLTSLLEDDDSSLERNHLLERLQNCLYEVRPVLDDAEMKQFTDKRVNKWLVDLQDALYFADDYLDELSTKAAVAAAQGDPGNYSPWNRVVDQCIEGTGDLEHIVRRMESVSVVARKNYLGLKEGAKVDIPRRIPSTSLVVISDIFGRDKDKEKVIKLLFDDTRHAESPLTVIPIWGLGGIGKTTLAQLVYSDAKVVEKFNTRAWVCVAENFDPIALTKTILQQISPTSSVNTDDFESLHTGLKEALTGKTFLVVLDDVWHDQKDTWEHLLKPFQHGNHGSKILLTTRSEKVASVVATTELHYQLSLLSDDDCWLVFLKQAHLSTDSINPTLEKIGKDIIKKCDGLPLAAQGLGGLLRGNSDVKSWNLILKSEIWEFSDDEIKVVPAIRISYYYLPSCLKRCFVYCSLFPKDYEFDKEELILLWMAENLLQPVENKTPEEVGDKYFDELVSRSFIQPHSTLEGRFVMHDLVHDLAIMFAGEFCSRAEEHEKAVQISIKTRHLSHMAKVGNPISKLLEVCDRMKHTRTFLEINLDKRFLFMVENAPSNLLMSELKYLRALSFKSSLLETLPDSIGELIHLRYLNLSESNIVTLPESLGRLYNLQTLKLYRCDGLKMLPDSMQDLVNLRHLDIRGTHLKEMPRGMSKLKSLQFLSHFVVGMHEGNKIRELGALANLQQSISISHLENVVNSNEASEARMSDKDGLDHLNLYWYWGWDRDENIVDFQNEEDVLDKLRPHSNLKHLQIYCYGGTAFPDWLGRFSYDNITHITLSHCRNCGVLPSLGQLPFLKDLSISSFEILENVGVEFYRDDESCLETPFPMLETLRLEYLTCWKEWHSMELNAFPQLRKLTIRDCPMLRGDLPKYLPSLQSLEIANCEQLSCSLPRAPALNELNMADMYEVVVEGKLLVELAMEAIKQRQLIYLTCLSISRCDSHILFPVSAIPPSLQKLNIWRCRKLEFQMDGQHHSLQELSIFESCDSDTSFSLDAFPNIKVISISDCEKMECIVVSGSLSCLRSLWIQDCGSLKSVSSIWMAAPQLKKLRLLGCPEIEFSAAAAGDPHHCLRSLQIGYSDKLVSCATFMNSQFHRLTSLVIHECGSVSLKSFPKEGWLPASLEYLRLECIKSVETLECKGLAHLTSLQDLCISNCPKLENMEGEMLPASLLRLTIKYSPLLGERCRMKDPQIFHGAKEHHLCSYAFAFASSTIFNHSNTHT</sequence>
<keyword evidence="3" id="KW-0547">Nucleotide-binding</keyword>
<evidence type="ECO:0000256" key="2">
    <source>
        <dbReference type="ARBA" id="ARBA00022737"/>
    </source>
</evidence>
<reference evidence="10 11" key="1">
    <citation type="journal article" date="2023" name="Plants (Basel)">
        <title>Bridging the Gap: Combining Genomics and Transcriptomics Approaches to Understand Stylosanthes scabra, an Orphan Legume from the Brazilian Caatinga.</title>
        <authorList>
            <person name="Ferreira-Neto J.R.C."/>
            <person name="da Silva M.D."/>
            <person name="Binneck E."/>
            <person name="de Melo N.F."/>
            <person name="da Silva R.H."/>
            <person name="de Melo A.L.T.M."/>
            <person name="Pandolfi V."/>
            <person name="Bustamante F.O."/>
            <person name="Brasileiro-Vidal A.C."/>
            <person name="Benko-Iseppon A.M."/>
        </authorList>
    </citation>
    <scope>NUCLEOTIDE SEQUENCE [LARGE SCALE GENOMIC DNA]</scope>
    <source>
        <tissue evidence="10">Leaves</tissue>
    </source>
</reference>
<proteinExistence type="predicted"/>
<dbReference type="EMBL" id="JASCZI010000012">
    <property type="protein sequence ID" value="MED6106619.1"/>
    <property type="molecule type" value="Genomic_DNA"/>
</dbReference>
<protein>
    <recommendedName>
        <fullName evidence="12">Disease resistance RPP13-like protein 1</fullName>
    </recommendedName>
</protein>
<evidence type="ECO:0000256" key="1">
    <source>
        <dbReference type="ARBA" id="ARBA00022614"/>
    </source>
</evidence>
<dbReference type="PRINTS" id="PR00364">
    <property type="entry name" value="DISEASERSIST"/>
</dbReference>
<dbReference type="SUPFAM" id="SSF52058">
    <property type="entry name" value="L domain-like"/>
    <property type="match status" value="2"/>
</dbReference>
<dbReference type="Proteomes" id="UP001341840">
    <property type="component" value="Unassembled WGS sequence"/>
</dbReference>
<evidence type="ECO:0000259" key="8">
    <source>
        <dbReference type="Pfam" id="PF23559"/>
    </source>
</evidence>
<evidence type="ECO:0000256" key="4">
    <source>
        <dbReference type="ARBA" id="ARBA00022821"/>
    </source>
</evidence>
<evidence type="ECO:0000259" key="9">
    <source>
        <dbReference type="Pfam" id="PF25019"/>
    </source>
</evidence>
<organism evidence="10 11">
    <name type="scientific">Stylosanthes scabra</name>
    <dbReference type="NCBI Taxonomy" id="79078"/>
    <lineage>
        <taxon>Eukaryota</taxon>
        <taxon>Viridiplantae</taxon>
        <taxon>Streptophyta</taxon>
        <taxon>Embryophyta</taxon>
        <taxon>Tracheophyta</taxon>
        <taxon>Spermatophyta</taxon>
        <taxon>Magnoliopsida</taxon>
        <taxon>eudicotyledons</taxon>
        <taxon>Gunneridae</taxon>
        <taxon>Pentapetalae</taxon>
        <taxon>rosids</taxon>
        <taxon>fabids</taxon>
        <taxon>Fabales</taxon>
        <taxon>Fabaceae</taxon>
        <taxon>Papilionoideae</taxon>
        <taxon>50 kb inversion clade</taxon>
        <taxon>dalbergioids sensu lato</taxon>
        <taxon>Dalbergieae</taxon>
        <taxon>Pterocarpus clade</taxon>
        <taxon>Stylosanthes</taxon>
    </lineage>
</organism>
<dbReference type="InterPro" id="IPR032675">
    <property type="entry name" value="LRR_dom_sf"/>
</dbReference>
<dbReference type="Gene3D" id="1.20.5.4130">
    <property type="match status" value="1"/>
</dbReference>
<dbReference type="Pfam" id="PF00931">
    <property type="entry name" value="NB-ARC"/>
    <property type="match status" value="1"/>
</dbReference>
<dbReference type="InterPro" id="IPR002182">
    <property type="entry name" value="NB-ARC"/>
</dbReference>
<evidence type="ECO:0000313" key="11">
    <source>
        <dbReference type="Proteomes" id="UP001341840"/>
    </source>
</evidence>
<dbReference type="InterPro" id="IPR058922">
    <property type="entry name" value="WHD_DRP"/>
</dbReference>
<dbReference type="InterPro" id="IPR056789">
    <property type="entry name" value="LRR_R13L1-DRL21"/>
</dbReference>
<evidence type="ECO:0000313" key="10">
    <source>
        <dbReference type="EMBL" id="MED6106619.1"/>
    </source>
</evidence>
<evidence type="ECO:0000256" key="5">
    <source>
        <dbReference type="ARBA" id="ARBA00022840"/>
    </source>
</evidence>
<evidence type="ECO:0000256" key="3">
    <source>
        <dbReference type="ARBA" id="ARBA00022741"/>
    </source>
</evidence>
<dbReference type="PANTHER" id="PTHR36766">
    <property type="entry name" value="PLANT BROAD-SPECTRUM MILDEW RESISTANCE PROTEIN RPW8"/>
    <property type="match status" value="1"/>
</dbReference>
<dbReference type="InterPro" id="IPR041118">
    <property type="entry name" value="Rx_N"/>
</dbReference>
<dbReference type="Gene3D" id="3.40.50.300">
    <property type="entry name" value="P-loop containing nucleotide triphosphate hydrolases"/>
    <property type="match status" value="1"/>
</dbReference>
<dbReference type="PANTHER" id="PTHR36766:SF51">
    <property type="entry name" value="DISEASE RESISTANCE RPP13-LIKE PROTEIN 1"/>
    <property type="match status" value="1"/>
</dbReference>
<keyword evidence="5" id="KW-0067">ATP-binding</keyword>
<dbReference type="Gene3D" id="1.10.10.10">
    <property type="entry name" value="Winged helix-like DNA-binding domain superfamily/Winged helix DNA-binding domain"/>
    <property type="match status" value="1"/>
</dbReference>
<dbReference type="Pfam" id="PF23559">
    <property type="entry name" value="WHD_DRP"/>
    <property type="match status" value="1"/>
</dbReference>
<comment type="caution">
    <text evidence="10">The sequence shown here is derived from an EMBL/GenBank/DDBJ whole genome shotgun (WGS) entry which is preliminary data.</text>
</comment>
<dbReference type="InterPro" id="IPR027417">
    <property type="entry name" value="P-loop_NTPase"/>
</dbReference>
<dbReference type="InterPro" id="IPR003591">
    <property type="entry name" value="Leu-rich_rpt_typical-subtyp"/>
</dbReference>
<dbReference type="Gene3D" id="1.10.8.430">
    <property type="entry name" value="Helical domain of apoptotic protease-activating factors"/>
    <property type="match status" value="1"/>
</dbReference>
<evidence type="ECO:0000259" key="6">
    <source>
        <dbReference type="Pfam" id="PF00931"/>
    </source>
</evidence>
<dbReference type="Pfam" id="PF25019">
    <property type="entry name" value="LRR_R13L1-DRL21"/>
    <property type="match status" value="1"/>
</dbReference>
<dbReference type="InterPro" id="IPR042197">
    <property type="entry name" value="Apaf_helical"/>
</dbReference>
<feature type="domain" description="Disease resistance N-terminal" evidence="7">
    <location>
        <begin position="14"/>
        <end position="93"/>
    </location>
</feature>
<name>A0ABU6Q465_9FABA</name>
<dbReference type="SMART" id="SM00369">
    <property type="entry name" value="LRR_TYP"/>
    <property type="match status" value="2"/>
</dbReference>
<accession>A0ABU6Q465</accession>
<gene>
    <name evidence="10" type="ORF">PIB30_005897</name>
</gene>
<evidence type="ECO:0008006" key="12">
    <source>
        <dbReference type="Google" id="ProtNLM"/>
    </source>
</evidence>